<dbReference type="InterPro" id="IPR036465">
    <property type="entry name" value="vWFA_dom_sf"/>
</dbReference>
<keyword evidence="1" id="KW-0812">Transmembrane</keyword>
<evidence type="ECO:0000259" key="2">
    <source>
        <dbReference type="PROSITE" id="PS50234"/>
    </source>
</evidence>
<dbReference type="SUPFAM" id="SSF53300">
    <property type="entry name" value="vWA-like"/>
    <property type="match status" value="1"/>
</dbReference>
<protein>
    <recommendedName>
        <fullName evidence="2">VWFA domain-containing protein</fullName>
    </recommendedName>
</protein>
<accession>A0A5B9QY32</accession>
<proteinExistence type="predicted"/>
<dbReference type="Proteomes" id="UP000325286">
    <property type="component" value="Chromosome"/>
</dbReference>
<evidence type="ECO:0000313" key="3">
    <source>
        <dbReference type="EMBL" id="QEG38861.1"/>
    </source>
</evidence>
<dbReference type="Gene3D" id="3.40.50.880">
    <property type="match status" value="1"/>
</dbReference>
<keyword evidence="1" id="KW-0472">Membrane</keyword>
<dbReference type="InterPro" id="IPR013783">
    <property type="entry name" value="Ig-like_fold"/>
</dbReference>
<evidence type="ECO:0000256" key="1">
    <source>
        <dbReference type="SAM" id="Phobius"/>
    </source>
</evidence>
<keyword evidence="4" id="KW-1185">Reference proteome</keyword>
<evidence type="ECO:0000313" key="4">
    <source>
        <dbReference type="Proteomes" id="UP000325286"/>
    </source>
</evidence>
<feature type="transmembrane region" description="Helical" evidence="1">
    <location>
        <begin position="12"/>
        <end position="29"/>
    </location>
</feature>
<dbReference type="AlphaFoldDB" id="A0A5B9QY32"/>
<dbReference type="Gene3D" id="3.40.50.410">
    <property type="entry name" value="von Willebrand factor, type A domain"/>
    <property type="match status" value="1"/>
</dbReference>
<feature type="transmembrane region" description="Helical" evidence="1">
    <location>
        <begin position="41"/>
        <end position="64"/>
    </location>
</feature>
<keyword evidence="1" id="KW-1133">Transmembrane helix</keyword>
<dbReference type="InterPro" id="IPR029062">
    <property type="entry name" value="Class_I_gatase-like"/>
</dbReference>
<dbReference type="RefSeq" id="WP_068140407.1">
    <property type="nucleotide sequence ID" value="NZ_CP042914.1"/>
</dbReference>
<gene>
    <name evidence="3" type="ORF">UC8_08190</name>
</gene>
<dbReference type="KEGG" id="rul:UC8_08190"/>
<dbReference type="SUPFAM" id="SSF52317">
    <property type="entry name" value="Class I glutamine amidotransferase-like"/>
    <property type="match status" value="1"/>
</dbReference>
<dbReference type="PANTHER" id="PTHR37947:SF1">
    <property type="entry name" value="BLL2462 PROTEIN"/>
    <property type="match status" value="1"/>
</dbReference>
<dbReference type="EMBL" id="CP042914">
    <property type="protein sequence ID" value="QEG38861.1"/>
    <property type="molecule type" value="Genomic_DNA"/>
</dbReference>
<sequence length="771" mass="85508">MSLRFLGDLPAWWGGLLALLVAAVVWWYYRRDTRDSGPWAHWLLPTLRATAIALAIMTLAGPVLRHTTTIGQLGRVVFCVDASASMSQQDPDYASTRFQRANDLLTGEEGLLAELQQTHELSVSGLDGSDAKLWWDSAETEQPPREFDVQADAATTDLATPVMRRLGLDEAALGMPGEATADEDQQGPRTAVVLFSDGRHTHGRSPIDLATQLAGRGVPMYCVGFGSAEEPTDVAVVELQHPDSVSSKNRVRGTLVWKDRGPPGRAVQATISAGDEVLWQETLTTQDVPLRRTEFDFAIREIVDAAVKQQPRDVRLQSLPLVLTARLQPFADELDSQNNEAEFRISAVVNDHRLLLIDGRSRWETRYLRNLFQRDEAWQVNTLIVGPAAEHRTLPRGEGTQRFPTEPARLLVYDLIILGEVNADVFTSEEQGWIRDYVARGGGLVIIDGPRGKWKQIIDTPLGDLVPVTFADSVPQRSERLQLTASGLDWAPLRLRADREPNRQLWQQLPPPQTLVNVEPLPAADVLAEAMVAGKPRPAIVRRPFGAGQVVYFAFEDSWRWRYEVADRFHVRFWNQLGKAVMQAPFAVSDSFASLDTGRAQYTAGDAADIRVRLRDANGRPISDATADALLWRDDELVATIRLTAGDQGDGVYRGTTGPLQPGSYRTTVRASGYSESALKVNTEFRVAAISTGELDAVSCNETLLREMALASGGQYLPEASADQLKSLLEPLSSGRTEQHDTLLWQSYWWFWAILGLLSVEWLLRKRSGLL</sequence>
<reference evidence="3 4" key="1">
    <citation type="submission" date="2019-08" db="EMBL/GenBank/DDBJ databases">
        <title>Deep-cultivation of Planctomycetes and their phenomic and genomic characterization uncovers novel biology.</title>
        <authorList>
            <person name="Wiegand S."/>
            <person name="Jogler M."/>
            <person name="Boedeker C."/>
            <person name="Pinto D."/>
            <person name="Vollmers J."/>
            <person name="Rivas-Marin E."/>
            <person name="Kohn T."/>
            <person name="Peeters S.H."/>
            <person name="Heuer A."/>
            <person name="Rast P."/>
            <person name="Oberbeckmann S."/>
            <person name="Bunk B."/>
            <person name="Jeske O."/>
            <person name="Meyerdierks A."/>
            <person name="Storesund J.E."/>
            <person name="Kallscheuer N."/>
            <person name="Luecker S."/>
            <person name="Lage O.M."/>
            <person name="Pohl T."/>
            <person name="Merkel B.J."/>
            <person name="Hornburger P."/>
            <person name="Mueller R.-W."/>
            <person name="Bruemmer F."/>
            <person name="Labrenz M."/>
            <person name="Spormann A.M."/>
            <person name="Op den Camp H."/>
            <person name="Overmann J."/>
            <person name="Amann R."/>
            <person name="Jetten M.S.M."/>
            <person name="Mascher T."/>
            <person name="Medema M.H."/>
            <person name="Devos D.P."/>
            <person name="Kaster A.-K."/>
            <person name="Ovreas L."/>
            <person name="Rohde M."/>
            <person name="Galperin M.Y."/>
            <person name="Jogler C."/>
        </authorList>
    </citation>
    <scope>NUCLEOTIDE SEQUENCE [LARGE SCALE GENOMIC DNA]</scope>
    <source>
        <strain evidence="3 4">UC8</strain>
    </source>
</reference>
<feature type="domain" description="VWFA" evidence="2">
    <location>
        <begin position="75"/>
        <end position="240"/>
    </location>
</feature>
<dbReference type="PROSITE" id="PS50234">
    <property type="entry name" value="VWFA"/>
    <property type="match status" value="1"/>
</dbReference>
<name>A0A5B9QY32_9BACT</name>
<dbReference type="PANTHER" id="PTHR37947">
    <property type="entry name" value="BLL2462 PROTEIN"/>
    <property type="match status" value="1"/>
</dbReference>
<organism evidence="3 4">
    <name type="scientific">Roseimaritima ulvae</name>
    <dbReference type="NCBI Taxonomy" id="980254"/>
    <lineage>
        <taxon>Bacteria</taxon>
        <taxon>Pseudomonadati</taxon>
        <taxon>Planctomycetota</taxon>
        <taxon>Planctomycetia</taxon>
        <taxon>Pirellulales</taxon>
        <taxon>Pirellulaceae</taxon>
        <taxon>Roseimaritima</taxon>
    </lineage>
</organism>
<dbReference type="OrthoDB" id="252901at2"/>
<dbReference type="Gene3D" id="2.60.40.10">
    <property type="entry name" value="Immunoglobulins"/>
    <property type="match status" value="1"/>
</dbReference>
<dbReference type="InterPro" id="IPR002035">
    <property type="entry name" value="VWF_A"/>
</dbReference>